<evidence type="ECO:0000256" key="2">
    <source>
        <dbReference type="ARBA" id="ARBA00023136"/>
    </source>
</evidence>
<dbReference type="GO" id="GO:0009506">
    <property type="term" value="C:plasmodesma"/>
    <property type="evidence" value="ECO:0000318"/>
    <property type="project" value="GO_Central"/>
</dbReference>
<proteinExistence type="predicted"/>
<keyword evidence="3" id="KW-1133">Transmembrane helix</keyword>
<evidence type="ECO:0000313" key="4">
    <source>
        <dbReference type="EMBL" id="KMZ73544.1"/>
    </source>
</evidence>
<evidence type="ECO:0000256" key="3">
    <source>
        <dbReference type="SAM" id="Phobius"/>
    </source>
</evidence>
<dbReference type="InterPro" id="IPR044839">
    <property type="entry name" value="NDR1-like"/>
</dbReference>
<dbReference type="Proteomes" id="UP000036987">
    <property type="component" value="Unassembled WGS sequence"/>
</dbReference>
<evidence type="ECO:0000256" key="1">
    <source>
        <dbReference type="ARBA" id="ARBA00004370"/>
    </source>
</evidence>
<evidence type="ECO:0008006" key="6">
    <source>
        <dbReference type="Google" id="ProtNLM"/>
    </source>
</evidence>
<keyword evidence="5" id="KW-1185">Reference proteome</keyword>
<dbReference type="GO" id="GO:0005886">
    <property type="term" value="C:plasma membrane"/>
    <property type="evidence" value="ECO:0000318"/>
    <property type="project" value="GO_Central"/>
</dbReference>
<dbReference type="AlphaFoldDB" id="A0A0K9PX77"/>
<protein>
    <recommendedName>
        <fullName evidence="6">Late embryogenesis abundant protein LEA-2 subgroup domain-containing protein</fullName>
    </recommendedName>
</protein>
<organism evidence="4 5">
    <name type="scientific">Zostera marina</name>
    <name type="common">Eelgrass</name>
    <dbReference type="NCBI Taxonomy" id="29655"/>
    <lineage>
        <taxon>Eukaryota</taxon>
        <taxon>Viridiplantae</taxon>
        <taxon>Streptophyta</taxon>
        <taxon>Embryophyta</taxon>
        <taxon>Tracheophyta</taxon>
        <taxon>Spermatophyta</taxon>
        <taxon>Magnoliopsida</taxon>
        <taxon>Liliopsida</taxon>
        <taxon>Zosteraceae</taxon>
        <taxon>Zostera</taxon>
    </lineage>
</organism>
<dbReference type="PANTHER" id="PTHR31234">
    <property type="entry name" value="LATE EMBRYOGENESIS ABUNDANT (LEA) HYDROXYPROLINE-RICH GLYCOPROTEIN FAMILY"/>
    <property type="match status" value="1"/>
</dbReference>
<name>A0A0K9PX77_ZOSMR</name>
<reference evidence="5" key="1">
    <citation type="journal article" date="2016" name="Nature">
        <title>The genome of the seagrass Zostera marina reveals angiosperm adaptation to the sea.</title>
        <authorList>
            <person name="Olsen J.L."/>
            <person name="Rouze P."/>
            <person name="Verhelst B."/>
            <person name="Lin Y.-C."/>
            <person name="Bayer T."/>
            <person name="Collen J."/>
            <person name="Dattolo E."/>
            <person name="De Paoli E."/>
            <person name="Dittami S."/>
            <person name="Maumus F."/>
            <person name="Michel G."/>
            <person name="Kersting A."/>
            <person name="Lauritano C."/>
            <person name="Lohaus R."/>
            <person name="Toepel M."/>
            <person name="Tonon T."/>
            <person name="Vanneste K."/>
            <person name="Amirebrahimi M."/>
            <person name="Brakel J."/>
            <person name="Bostroem C."/>
            <person name="Chovatia M."/>
            <person name="Grimwood J."/>
            <person name="Jenkins J.W."/>
            <person name="Jueterbock A."/>
            <person name="Mraz A."/>
            <person name="Stam W.T."/>
            <person name="Tice H."/>
            <person name="Bornberg-Bauer E."/>
            <person name="Green P.J."/>
            <person name="Pearson G.A."/>
            <person name="Procaccini G."/>
            <person name="Duarte C.M."/>
            <person name="Schmutz J."/>
            <person name="Reusch T.B.H."/>
            <person name="Van de Peer Y."/>
        </authorList>
    </citation>
    <scope>NUCLEOTIDE SEQUENCE [LARGE SCALE GENOMIC DNA]</scope>
    <source>
        <strain evidence="5">cv. Finnish</strain>
    </source>
</reference>
<sequence>MNRDFYEHHRINSKHLRRRRGSFRTLCKFFFLTLLVTLFLVAIFIAVAWFVIQPELPDFKTESAFLGYYNSIPSPTNHSSSGKQYENFMVVAKFSIRNPNKKIELFYELTELESNNSGSWWGLKNVKDRNIHQPGKNTTVFEIAYDSEVPGATIVDDRKIMEEMDRVVIKFSGRLRFKIWRVHFVNIFYLKAQCDLLIPVAIDGRKTSSEVFKPTKCDRRIHI</sequence>
<keyword evidence="3" id="KW-0812">Transmembrane</keyword>
<dbReference type="EMBL" id="LFYR01000569">
    <property type="protein sequence ID" value="KMZ73544.1"/>
    <property type="molecule type" value="Genomic_DNA"/>
</dbReference>
<comment type="caution">
    <text evidence="4">The sequence shown here is derived from an EMBL/GenBank/DDBJ whole genome shotgun (WGS) entry which is preliminary data.</text>
</comment>
<comment type="subcellular location">
    <subcellularLocation>
        <location evidence="1">Membrane</location>
    </subcellularLocation>
</comment>
<keyword evidence="2 3" id="KW-0472">Membrane</keyword>
<dbReference type="PANTHER" id="PTHR31234:SF8">
    <property type="entry name" value="EXPRESSED PROTEIN"/>
    <property type="match status" value="1"/>
</dbReference>
<dbReference type="GO" id="GO:0098542">
    <property type="term" value="P:defense response to other organism"/>
    <property type="evidence" value="ECO:0007669"/>
    <property type="project" value="InterPro"/>
</dbReference>
<feature type="transmembrane region" description="Helical" evidence="3">
    <location>
        <begin position="26"/>
        <end position="52"/>
    </location>
</feature>
<evidence type="ECO:0000313" key="5">
    <source>
        <dbReference type="Proteomes" id="UP000036987"/>
    </source>
</evidence>
<gene>
    <name evidence="4" type="ORF">ZOSMA_146G00190</name>
</gene>
<accession>A0A0K9PX77</accession>